<dbReference type="InterPro" id="IPR036291">
    <property type="entry name" value="NAD(P)-bd_dom_sf"/>
</dbReference>
<proteinExistence type="predicted"/>
<evidence type="ECO:0000256" key="1">
    <source>
        <dbReference type="ARBA" id="ARBA00004141"/>
    </source>
</evidence>
<dbReference type="GO" id="GO:0016020">
    <property type="term" value="C:membrane"/>
    <property type="evidence" value="ECO:0007669"/>
    <property type="project" value="UniProtKB-SubCell"/>
</dbReference>
<feature type="transmembrane region" description="Helical" evidence="6">
    <location>
        <begin position="41"/>
        <end position="63"/>
    </location>
</feature>
<evidence type="ECO:0000313" key="8">
    <source>
        <dbReference type="EMBL" id="RAP03689.1"/>
    </source>
</evidence>
<accession>A0A328QA54</accession>
<evidence type="ECO:0000256" key="5">
    <source>
        <dbReference type="ARBA" id="ARBA00023136"/>
    </source>
</evidence>
<dbReference type="PANTHER" id="PTHR30576:SF0">
    <property type="entry name" value="UNDECAPRENYL-PHOSPHATE N-ACETYLGALACTOSAMINYL 1-PHOSPHATE TRANSFERASE-RELATED"/>
    <property type="match status" value="1"/>
</dbReference>
<dbReference type="EMBL" id="NGJK01000012">
    <property type="protein sequence ID" value="RAP03689.1"/>
    <property type="molecule type" value="Genomic_DNA"/>
</dbReference>
<sequence>MIRENQNVFNICNVLLDILVLVISVFFLYHTSMIQHRYPISFYYTTLLSLFILLIPSYLFLYYEFKLYTPQRTNRSIFSESSKILQVNFFEYLFLSAMCYVEFLNVSADFLISFLVINSILAVIERSIIREFLRLLRSKGFNIKYVLVIGAGEVGRNLVETIKINTYLGYKVIGFLDDNVIGTVNDVKVIGKINTLESILDTHMIDRVIVSIAPRHYKTLESIMACCEKMGVRADIVPDYYRFITSHPTIELLDNIPLISVRYLPLDISINKYLKRTFDVLFVVVASIILSPLLVIVAIAIKLTSPGPIIYKQERVGENAKPFMIYKFRSMKSENEYIDDKKWTQKDDPRVTTIGKIIRKTSIDELPQFYNIFKGDMSLIGPRPERPYFVNKFRESVPKYMIKHHVKPGMTGWAQVNGYRGNTSIVKRIKYDIYYVENWSIMLDIRIFFKTLPALLNDKNAY</sequence>
<protein>
    <submittedName>
        <fullName evidence="8">Undecaprenyl-phosphate glucose phosphotransferase</fullName>
    </submittedName>
</protein>
<dbReference type="NCBIfam" id="TIGR03023">
    <property type="entry name" value="WcaJ_sugtrans"/>
    <property type="match status" value="1"/>
</dbReference>
<evidence type="ECO:0000256" key="4">
    <source>
        <dbReference type="ARBA" id="ARBA00022989"/>
    </source>
</evidence>
<keyword evidence="2 8" id="KW-0808">Transferase</keyword>
<dbReference type="PANTHER" id="PTHR30576">
    <property type="entry name" value="COLANIC BIOSYNTHESIS UDP-GLUCOSE LIPID CARRIER TRANSFERASE"/>
    <property type="match status" value="1"/>
</dbReference>
<dbReference type="InterPro" id="IPR017473">
    <property type="entry name" value="Undecaprenyl-P_gluc_Ptfrase"/>
</dbReference>
<evidence type="ECO:0000256" key="2">
    <source>
        <dbReference type="ARBA" id="ARBA00022679"/>
    </source>
</evidence>
<dbReference type="InterPro" id="IPR003362">
    <property type="entry name" value="Bact_transf"/>
</dbReference>
<evidence type="ECO:0000313" key="9">
    <source>
        <dbReference type="Proteomes" id="UP000248557"/>
    </source>
</evidence>
<dbReference type="InterPro" id="IPR017475">
    <property type="entry name" value="EPS_sugar_tfrase"/>
</dbReference>
<dbReference type="Proteomes" id="UP000248557">
    <property type="component" value="Unassembled WGS sequence"/>
</dbReference>
<dbReference type="Pfam" id="PF02397">
    <property type="entry name" value="Bac_transf"/>
    <property type="match status" value="1"/>
</dbReference>
<evidence type="ECO:0000256" key="6">
    <source>
        <dbReference type="SAM" id="Phobius"/>
    </source>
</evidence>
<feature type="transmembrane region" description="Helical" evidence="6">
    <location>
        <begin position="110"/>
        <end position="129"/>
    </location>
</feature>
<comment type="subcellular location">
    <subcellularLocation>
        <location evidence="1">Membrane</location>
        <topology evidence="1">Multi-pass membrane protein</topology>
    </subcellularLocation>
</comment>
<dbReference type="AlphaFoldDB" id="A0A328QA54"/>
<dbReference type="Pfam" id="PF13727">
    <property type="entry name" value="CoA_binding_3"/>
    <property type="match status" value="1"/>
</dbReference>
<comment type="caution">
    <text evidence="8">The sequence shown here is derived from an EMBL/GenBank/DDBJ whole genome shotgun (WGS) entry which is preliminary data.</text>
</comment>
<evidence type="ECO:0000256" key="3">
    <source>
        <dbReference type="ARBA" id="ARBA00022692"/>
    </source>
</evidence>
<name>A0A328QA54_9EURY</name>
<gene>
    <name evidence="8" type="ORF">CA615_01050</name>
</gene>
<keyword evidence="5 6" id="KW-0472">Membrane</keyword>
<reference evidence="8 9" key="1">
    <citation type="submission" date="2017-05" db="EMBL/GenBank/DDBJ databases">
        <title>Host range expansion of the Methanosphaera genus to humans and monogastric animals involves recent and extensive reduction in genome content.</title>
        <authorList>
            <person name="Hoedt E.C."/>
            <person name="Volmer J.G."/>
            <person name="Parks D.H."/>
            <person name="Rosewarne C.P."/>
            <person name="Denman S.E."/>
            <person name="Mcsweeney C.S."/>
            <person name="O Cuiv P."/>
            <person name="Hugenholtz P."/>
            <person name="Tyson G.W."/>
            <person name="Morrison M."/>
        </authorList>
    </citation>
    <scope>NUCLEOTIDE SEQUENCE [LARGE SCALE GENOMIC DNA]</scope>
    <source>
        <strain evidence="8 9">PA5</strain>
    </source>
</reference>
<feature type="transmembrane region" description="Helical" evidence="6">
    <location>
        <begin position="280"/>
        <end position="301"/>
    </location>
</feature>
<keyword evidence="3 6" id="KW-0812">Transmembrane</keyword>
<dbReference type="NCBIfam" id="TIGR03025">
    <property type="entry name" value="EPS_sugtrans"/>
    <property type="match status" value="1"/>
</dbReference>
<feature type="transmembrane region" description="Helical" evidence="6">
    <location>
        <begin position="7"/>
        <end position="29"/>
    </location>
</feature>
<dbReference type="RefSeq" id="WP_112149296.1">
    <property type="nucleotide sequence ID" value="NZ_NGJK01000012.1"/>
</dbReference>
<dbReference type="SUPFAM" id="SSF51735">
    <property type="entry name" value="NAD(P)-binding Rossmann-fold domains"/>
    <property type="match status" value="1"/>
</dbReference>
<dbReference type="GO" id="GO:0016780">
    <property type="term" value="F:phosphotransferase activity, for other substituted phosphate groups"/>
    <property type="evidence" value="ECO:0007669"/>
    <property type="project" value="TreeGrafter"/>
</dbReference>
<dbReference type="Gene3D" id="3.40.50.720">
    <property type="entry name" value="NAD(P)-binding Rossmann-like Domain"/>
    <property type="match status" value="1"/>
</dbReference>
<feature type="domain" description="Bacterial sugar transferase" evidence="7">
    <location>
        <begin position="275"/>
        <end position="456"/>
    </location>
</feature>
<organism evidence="8 9">
    <name type="scientific">Methanosphaera stadtmanae</name>
    <dbReference type="NCBI Taxonomy" id="2317"/>
    <lineage>
        <taxon>Archaea</taxon>
        <taxon>Methanobacteriati</taxon>
        <taxon>Methanobacteriota</taxon>
        <taxon>Methanomada group</taxon>
        <taxon>Methanobacteria</taxon>
        <taxon>Methanobacteriales</taxon>
        <taxon>Methanobacteriaceae</taxon>
        <taxon>Methanosphaera</taxon>
    </lineage>
</organism>
<keyword evidence="4 6" id="KW-1133">Transmembrane helix</keyword>
<evidence type="ECO:0000259" key="7">
    <source>
        <dbReference type="Pfam" id="PF02397"/>
    </source>
</evidence>
<feature type="transmembrane region" description="Helical" evidence="6">
    <location>
        <begin position="84"/>
        <end position="104"/>
    </location>
</feature>